<protein>
    <submittedName>
        <fullName evidence="1">Uncharacterized protein</fullName>
    </submittedName>
</protein>
<dbReference type="EMBL" id="ANFO01001491">
    <property type="protein sequence ID" value="KGQ02518.1"/>
    <property type="molecule type" value="Genomic_DNA"/>
</dbReference>
<dbReference type="AlphaFoldDB" id="A0A0A2V4W0"/>
<reference evidence="1 2" key="1">
    <citation type="submission" date="2012-10" db="EMBL/GenBank/DDBJ databases">
        <title>Genome sequencing and analysis of entomopathogenic fungi Beauveria bassiana D1-5.</title>
        <authorList>
            <person name="Li Q."/>
            <person name="Wang L."/>
            <person name="Zhang Z."/>
            <person name="Wang Q."/>
            <person name="Ren J."/>
            <person name="Wang M."/>
            <person name="Xu W."/>
            <person name="Wang J."/>
            <person name="Lu Y."/>
            <person name="Du Q."/>
            <person name="Sun Z."/>
        </authorList>
    </citation>
    <scope>NUCLEOTIDE SEQUENCE [LARGE SCALE GENOMIC DNA]</scope>
    <source>
        <strain evidence="1 2">D1-5</strain>
    </source>
</reference>
<sequence length="163" mass="17734">MFLERKSAGIVIAVFHSGNGWDEQGCPPTGAVPRRTASWQGCSHCVVAVAGTALRLQPPMWDTPRKRTAPWEDILAPRLALQVRPPLCDSPGRPAAIEASIQWTSQQEGHHNSIYFRTLAGRSSLPGPQPRNATVPRDFPFLGTMLDVSEALPLRPLASAAHK</sequence>
<evidence type="ECO:0000313" key="2">
    <source>
        <dbReference type="Proteomes" id="UP000030106"/>
    </source>
</evidence>
<accession>A0A0A2V4W0</accession>
<proteinExistence type="predicted"/>
<gene>
    <name evidence="1" type="ORF">BBAD15_g12274</name>
</gene>
<dbReference type="Proteomes" id="UP000030106">
    <property type="component" value="Unassembled WGS sequence"/>
</dbReference>
<evidence type="ECO:0000313" key="1">
    <source>
        <dbReference type="EMBL" id="KGQ02518.1"/>
    </source>
</evidence>
<dbReference type="HOGENOM" id="CLU_1626737_0_0_1"/>
<organism evidence="1 2">
    <name type="scientific">Beauveria bassiana D1-5</name>
    <dbReference type="NCBI Taxonomy" id="1245745"/>
    <lineage>
        <taxon>Eukaryota</taxon>
        <taxon>Fungi</taxon>
        <taxon>Dikarya</taxon>
        <taxon>Ascomycota</taxon>
        <taxon>Pezizomycotina</taxon>
        <taxon>Sordariomycetes</taxon>
        <taxon>Hypocreomycetidae</taxon>
        <taxon>Hypocreales</taxon>
        <taxon>Cordycipitaceae</taxon>
        <taxon>Beauveria</taxon>
    </lineage>
</organism>
<comment type="caution">
    <text evidence="1">The sequence shown here is derived from an EMBL/GenBank/DDBJ whole genome shotgun (WGS) entry which is preliminary data.</text>
</comment>
<name>A0A0A2V4W0_BEABA</name>